<keyword evidence="3" id="KW-1185">Reference proteome</keyword>
<gene>
    <name evidence="2" type="ORF">O181_062178</name>
</gene>
<accession>A0A9Q3EP90</accession>
<organism evidence="2 3">
    <name type="scientific">Austropuccinia psidii MF-1</name>
    <dbReference type="NCBI Taxonomy" id="1389203"/>
    <lineage>
        <taxon>Eukaryota</taxon>
        <taxon>Fungi</taxon>
        <taxon>Dikarya</taxon>
        <taxon>Basidiomycota</taxon>
        <taxon>Pucciniomycotina</taxon>
        <taxon>Pucciniomycetes</taxon>
        <taxon>Pucciniales</taxon>
        <taxon>Sphaerophragmiaceae</taxon>
        <taxon>Austropuccinia</taxon>
    </lineage>
</organism>
<dbReference type="EMBL" id="AVOT02029571">
    <property type="protein sequence ID" value="MBW0522463.1"/>
    <property type="molecule type" value="Genomic_DNA"/>
</dbReference>
<reference evidence="2" key="1">
    <citation type="submission" date="2021-03" db="EMBL/GenBank/DDBJ databases">
        <title>Draft genome sequence of rust myrtle Austropuccinia psidii MF-1, a brazilian biotype.</title>
        <authorList>
            <person name="Quecine M.C."/>
            <person name="Pachon D.M.R."/>
            <person name="Bonatelli M.L."/>
            <person name="Correr F.H."/>
            <person name="Franceschini L.M."/>
            <person name="Leite T.F."/>
            <person name="Margarido G.R.A."/>
            <person name="Almeida C.A."/>
            <person name="Ferrarezi J.A."/>
            <person name="Labate C.A."/>
        </authorList>
    </citation>
    <scope>NUCLEOTIDE SEQUENCE</scope>
    <source>
        <strain evidence="2">MF-1</strain>
    </source>
</reference>
<proteinExistence type="predicted"/>
<feature type="compositionally biased region" description="Polar residues" evidence="1">
    <location>
        <begin position="9"/>
        <end position="34"/>
    </location>
</feature>
<dbReference type="AlphaFoldDB" id="A0A9Q3EP90"/>
<feature type="region of interest" description="Disordered" evidence="1">
    <location>
        <begin position="82"/>
        <end position="104"/>
    </location>
</feature>
<feature type="compositionally biased region" description="Polar residues" evidence="1">
    <location>
        <begin position="42"/>
        <end position="59"/>
    </location>
</feature>
<sequence>MGFPHHNSHAQPTGSSSRQANAQQIQNVISQSHKSFARLLQQEETNAQAKENPWGSKNQNTDKGKGATLVLKIKCIIIQKQAAVEHKQHKPEDPNIPKQDHLHQ</sequence>
<protein>
    <submittedName>
        <fullName evidence="2">Uncharacterized protein</fullName>
    </submittedName>
</protein>
<dbReference type="Proteomes" id="UP000765509">
    <property type="component" value="Unassembled WGS sequence"/>
</dbReference>
<name>A0A9Q3EP90_9BASI</name>
<feature type="compositionally biased region" description="Basic and acidic residues" evidence="1">
    <location>
        <begin position="83"/>
        <end position="104"/>
    </location>
</feature>
<comment type="caution">
    <text evidence="2">The sequence shown here is derived from an EMBL/GenBank/DDBJ whole genome shotgun (WGS) entry which is preliminary data.</text>
</comment>
<evidence type="ECO:0000256" key="1">
    <source>
        <dbReference type="SAM" id="MobiDB-lite"/>
    </source>
</evidence>
<evidence type="ECO:0000313" key="3">
    <source>
        <dbReference type="Proteomes" id="UP000765509"/>
    </source>
</evidence>
<feature type="region of interest" description="Disordered" evidence="1">
    <location>
        <begin position="1"/>
        <end position="65"/>
    </location>
</feature>
<evidence type="ECO:0000313" key="2">
    <source>
        <dbReference type="EMBL" id="MBW0522463.1"/>
    </source>
</evidence>